<dbReference type="AlphaFoldDB" id="A0A256JUH2"/>
<feature type="transmembrane region" description="Helical" evidence="1">
    <location>
        <begin position="6"/>
        <end position="27"/>
    </location>
</feature>
<keyword evidence="1" id="KW-1133">Transmembrane helix</keyword>
<dbReference type="EMBL" id="NHPB01000019">
    <property type="protein sequence ID" value="OYR72216.1"/>
    <property type="molecule type" value="Genomic_DNA"/>
</dbReference>
<accession>A0A256JUH2</accession>
<dbReference type="Proteomes" id="UP000216758">
    <property type="component" value="Unassembled WGS sequence"/>
</dbReference>
<feature type="non-terminal residue" evidence="2">
    <location>
        <position position="87"/>
    </location>
</feature>
<feature type="transmembrane region" description="Helical" evidence="1">
    <location>
        <begin position="34"/>
        <end position="51"/>
    </location>
</feature>
<comment type="caution">
    <text evidence="2">The sequence shown here is derived from an EMBL/GenBank/DDBJ whole genome shotgun (WGS) entry which is preliminary data.</text>
</comment>
<protein>
    <recommendedName>
        <fullName evidence="4">Amino acid permease</fullName>
    </recommendedName>
</protein>
<evidence type="ECO:0000256" key="1">
    <source>
        <dbReference type="SAM" id="Phobius"/>
    </source>
</evidence>
<keyword evidence="1" id="KW-0472">Membrane</keyword>
<evidence type="ECO:0008006" key="4">
    <source>
        <dbReference type="Google" id="ProtNLM"/>
    </source>
</evidence>
<gene>
    <name evidence="2" type="ORF">DJ78_03685</name>
</gene>
<organism evidence="2 3">
    <name type="scientific">Halorubrum ezzemoulense</name>
    <name type="common">Halorubrum chaoviator</name>
    <dbReference type="NCBI Taxonomy" id="337243"/>
    <lineage>
        <taxon>Archaea</taxon>
        <taxon>Methanobacteriati</taxon>
        <taxon>Methanobacteriota</taxon>
        <taxon>Stenosarchaea group</taxon>
        <taxon>Halobacteria</taxon>
        <taxon>Halobacteriales</taxon>
        <taxon>Haloferacaceae</taxon>
        <taxon>Halorubrum</taxon>
    </lineage>
</organism>
<keyword evidence="1" id="KW-0812">Transmembrane</keyword>
<reference evidence="2 3" key="1">
    <citation type="journal article" date="2014" name="Front. Microbiol.">
        <title>Population and genomic analysis of the genus Halorubrum.</title>
        <authorList>
            <person name="Fullmer M.S."/>
            <person name="Soucy S.M."/>
            <person name="Swithers K.S."/>
            <person name="Makkay A.M."/>
            <person name="Wheeler R."/>
            <person name="Ventosa A."/>
            <person name="Gogarten J.P."/>
            <person name="Papke R.T."/>
        </authorList>
    </citation>
    <scope>NUCLEOTIDE SEQUENCE [LARGE SCALE GENOMIC DNA]</scope>
    <source>
        <strain evidence="2 3">G37</strain>
    </source>
</reference>
<sequence length="87" mass="9445">DRFGTPVTAITLTGGVMLLLILFVPILEIAKLASAFKILVFALINVALIGFRESDAPDYEPSFEVPLYPWTPIFGTITGFALLTQMG</sequence>
<evidence type="ECO:0000313" key="3">
    <source>
        <dbReference type="Proteomes" id="UP000216758"/>
    </source>
</evidence>
<feature type="transmembrane region" description="Helical" evidence="1">
    <location>
        <begin position="67"/>
        <end position="84"/>
    </location>
</feature>
<name>A0A256JUH2_HALEZ</name>
<feature type="non-terminal residue" evidence="2">
    <location>
        <position position="1"/>
    </location>
</feature>
<dbReference type="Gene3D" id="1.20.1740.10">
    <property type="entry name" value="Amino acid/polyamine transporter I"/>
    <property type="match status" value="1"/>
</dbReference>
<proteinExistence type="predicted"/>
<evidence type="ECO:0000313" key="2">
    <source>
        <dbReference type="EMBL" id="OYR72216.1"/>
    </source>
</evidence>